<dbReference type="Proteomes" id="UP000734854">
    <property type="component" value="Unassembled WGS sequence"/>
</dbReference>
<gene>
    <name evidence="2" type="ORF">ZIOFF_049102</name>
</gene>
<organism evidence="2 3">
    <name type="scientific">Zingiber officinale</name>
    <name type="common">Ginger</name>
    <name type="synonym">Amomum zingiber</name>
    <dbReference type="NCBI Taxonomy" id="94328"/>
    <lineage>
        <taxon>Eukaryota</taxon>
        <taxon>Viridiplantae</taxon>
        <taxon>Streptophyta</taxon>
        <taxon>Embryophyta</taxon>
        <taxon>Tracheophyta</taxon>
        <taxon>Spermatophyta</taxon>
        <taxon>Magnoliopsida</taxon>
        <taxon>Liliopsida</taxon>
        <taxon>Zingiberales</taxon>
        <taxon>Zingiberaceae</taxon>
        <taxon>Zingiber</taxon>
    </lineage>
</organism>
<keyword evidence="3" id="KW-1185">Reference proteome</keyword>
<evidence type="ECO:0000313" key="3">
    <source>
        <dbReference type="Proteomes" id="UP000734854"/>
    </source>
</evidence>
<keyword evidence="1" id="KW-1133">Transmembrane helix</keyword>
<dbReference type="PANTHER" id="PTHR12087:SF0">
    <property type="entry name" value="ORIGIN RECOGNITION COMPLEX SUBUNIT 4"/>
    <property type="match status" value="1"/>
</dbReference>
<evidence type="ECO:0000313" key="2">
    <source>
        <dbReference type="EMBL" id="KAG6494083.1"/>
    </source>
</evidence>
<evidence type="ECO:0000256" key="1">
    <source>
        <dbReference type="SAM" id="Phobius"/>
    </source>
</evidence>
<comment type="caution">
    <text evidence="2">The sequence shown here is derived from an EMBL/GenBank/DDBJ whole genome shotgun (WGS) entry which is preliminary data.</text>
</comment>
<keyword evidence="1" id="KW-0812">Transmembrane</keyword>
<dbReference type="GO" id="GO:0005664">
    <property type="term" value="C:nuclear origin of replication recognition complex"/>
    <property type="evidence" value="ECO:0007669"/>
    <property type="project" value="TreeGrafter"/>
</dbReference>
<feature type="transmembrane region" description="Helical" evidence="1">
    <location>
        <begin position="248"/>
        <end position="267"/>
    </location>
</feature>
<dbReference type="InterPro" id="IPR027417">
    <property type="entry name" value="P-loop_NTPase"/>
</dbReference>
<dbReference type="GO" id="GO:0003688">
    <property type="term" value="F:DNA replication origin binding"/>
    <property type="evidence" value="ECO:0007669"/>
    <property type="project" value="TreeGrafter"/>
</dbReference>
<proteinExistence type="predicted"/>
<protein>
    <submittedName>
        <fullName evidence="2">Uncharacterized protein</fullName>
    </submittedName>
</protein>
<accession>A0A8J5FQQ9</accession>
<name>A0A8J5FQQ9_ZINOF</name>
<dbReference type="AlphaFoldDB" id="A0A8J5FQQ9"/>
<dbReference type="PANTHER" id="PTHR12087">
    <property type="entry name" value="ORIGIN RECOGNITION COMPLEX SUBUNIT 4"/>
    <property type="match status" value="1"/>
</dbReference>
<dbReference type="EMBL" id="JACMSC010000013">
    <property type="protein sequence ID" value="KAG6494083.1"/>
    <property type="molecule type" value="Genomic_DNA"/>
</dbReference>
<dbReference type="Gene3D" id="3.40.50.300">
    <property type="entry name" value="P-loop containing nucleotide triphosphate hydrolases"/>
    <property type="match status" value="1"/>
</dbReference>
<dbReference type="GO" id="GO:0006270">
    <property type="term" value="P:DNA replication initiation"/>
    <property type="evidence" value="ECO:0007669"/>
    <property type="project" value="TreeGrafter"/>
</dbReference>
<sequence>MGASSGVLTTLAGTGPFLRSSSSTRSFSFPRSFGAFYRVGTRGPWQKMALRMSPRSDALVDLMEKQSAGASASALKQFKISADQMLSALIAMSRVLGTCRVLMVAAKGGSKEASVKAVAKGAMKPKGAFHQKLPLSPAMSKFLGIPEIALVDAVKKSGSTSKQTNSRECGLSHKSIIFILDEFDLFAQGKQRLLYSLLDAMQTMTSCLVEVPILSAPLVSSWALELPEDGLHDLVQLLSVVFNVMRTGLFWLCLLGVLVAGMLPHFVMKALIQHFMPTDIQIARELENAY</sequence>
<dbReference type="InterPro" id="IPR016527">
    <property type="entry name" value="ORC4"/>
</dbReference>
<keyword evidence="1" id="KW-0472">Membrane</keyword>
<reference evidence="2 3" key="1">
    <citation type="submission" date="2020-08" db="EMBL/GenBank/DDBJ databases">
        <title>Plant Genome Project.</title>
        <authorList>
            <person name="Zhang R.-G."/>
        </authorList>
    </citation>
    <scope>NUCLEOTIDE SEQUENCE [LARGE SCALE GENOMIC DNA]</scope>
    <source>
        <tissue evidence="2">Rhizome</tissue>
    </source>
</reference>